<dbReference type="EMBL" id="DXBX01000055">
    <property type="protein sequence ID" value="HIZ33278.1"/>
    <property type="molecule type" value="Genomic_DNA"/>
</dbReference>
<reference evidence="2" key="2">
    <citation type="submission" date="2021-04" db="EMBL/GenBank/DDBJ databases">
        <authorList>
            <person name="Gilroy R."/>
        </authorList>
    </citation>
    <scope>NUCLEOTIDE SEQUENCE</scope>
    <source>
        <strain evidence="2">ChiHjej9B8-1298</strain>
    </source>
</reference>
<name>A0A9D2J1Q7_9BACE</name>
<dbReference type="PANTHER" id="PTHR30068">
    <property type="entry name" value="URONATE ISOMERASE"/>
    <property type="match status" value="1"/>
</dbReference>
<dbReference type="AlphaFoldDB" id="A0A9D2J1Q7"/>
<protein>
    <submittedName>
        <fullName evidence="2">1-acyl-sn-glycerol-3-phosphate acyltransferase</fullName>
    </submittedName>
</protein>
<dbReference type="Pfam" id="PF01553">
    <property type="entry name" value="Acyltransferase"/>
    <property type="match status" value="1"/>
</dbReference>
<dbReference type="GO" id="GO:0042840">
    <property type="term" value="P:D-glucuronate catabolic process"/>
    <property type="evidence" value="ECO:0007669"/>
    <property type="project" value="TreeGrafter"/>
</dbReference>
<reference evidence="2" key="1">
    <citation type="journal article" date="2021" name="PeerJ">
        <title>Extensive microbial diversity within the chicken gut microbiome revealed by metagenomics and culture.</title>
        <authorList>
            <person name="Gilroy R."/>
            <person name="Ravi A."/>
            <person name="Getino M."/>
            <person name="Pursley I."/>
            <person name="Horton D.L."/>
            <person name="Alikhan N.F."/>
            <person name="Baker D."/>
            <person name="Gharbi K."/>
            <person name="Hall N."/>
            <person name="Watson M."/>
            <person name="Adriaenssens E.M."/>
            <person name="Foster-Nyarko E."/>
            <person name="Jarju S."/>
            <person name="Secka A."/>
            <person name="Antonio M."/>
            <person name="Oren A."/>
            <person name="Chaudhuri R.R."/>
            <person name="La Ragione R."/>
            <person name="Hildebrand F."/>
            <person name="Pallen M.J."/>
        </authorList>
    </citation>
    <scope>NUCLEOTIDE SEQUENCE</scope>
    <source>
        <strain evidence="2">ChiHjej9B8-1298</strain>
    </source>
</reference>
<accession>A0A9D2J1Q7</accession>
<dbReference type="SUPFAM" id="SSF69593">
    <property type="entry name" value="Glycerol-3-phosphate (1)-acyltransferase"/>
    <property type="match status" value="1"/>
</dbReference>
<dbReference type="InterPro" id="IPR002123">
    <property type="entry name" value="Plipid/glycerol_acylTrfase"/>
</dbReference>
<sequence>MKEPRTFDDIRPYRDDEIPMAMQRIAESTTFPLLASYVFPDRDLGEVRRMLLSLRTIDEFQSQVMFYMNAEIIRRTMTEFTWGGLEYLSPERRYLFIGNHRDIVLDSSLMEFVLYNNGHETSEITFGANLMQSPLIVDIGKANKMFRVERPGNNLREFYCASAHLSEYIRHTLREKHQSVWIAQRNGRTKDGLDLTDQGVIKMLGLSRSDNKVEALDELHIVPVAISYEWEPCDILKALELYEKKLMGRYVKKPGEDVNSILTGITQPKGRVHLHFCEPLHREELALYDGCTQGDFHRAVAHLIDRRIHHAYRLMPNNYIAHDLRYGRSEYIHCYTSEQKEVFLCHLAALRPYEENCDLDLLADFLLGIYANPIFRPER</sequence>
<comment type="caution">
    <text evidence="2">The sequence shown here is derived from an EMBL/GenBank/DDBJ whole genome shotgun (WGS) entry which is preliminary data.</text>
</comment>
<dbReference type="PANTHER" id="PTHR30068:SF3">
    <property type="entry name" value="PHOSPHOLIPID_GLYCEROL ACYLTRANSFERASE DOMAIN-CONTAINING PROTEIN"/>
    <property type="match status" value="1"/>
</dbReference>
<dbReference type="GO" id="GO:0019698">
    <property type="term" value="P:D-galacturonate catabolic process"/>
    <property type="evidence" value="ECO:0007669"/>
    <property type="project" value="TreeGrafter"/>
</dbReference>
<organism evidence="2 3">
    <name type="scientific">Candidatus Bacteroides merdigallinarum</name>
    <dbReference type="NCBI Taxonomy" id="2838473"/>
    <lineage>
        <taxon>Bacteria</taxon>
        <taxon>Pseudomonadati</taxon>
        <taxon>Bacteroidota</taxon>
        <taxon>Bacteroidia</taxon>
        <taxon>Bacteroidales</taxon>
        <taxon>Bacteroidaceae</taxon>
        <taxon>Bacteroides</taxon>
    </lineage>
</organism>
<feature type="domain" description="Phospholipid/glycerol acyltransferase" evidence="1">
    <location>
        <begin position="83"/>
        <end position="226"/>
    </location>
</feature>
<evidence type="ECO:0000259" key="1">
    <source>
        <dbReference type="Pfam" id="PF01553"/>
    </source>
</evidence>
<dbReference type="Proteomes" id="UP000824028">
    <property type="component" value="Unassembled WGS sequence"/>
</dbReference>
<keyword evidence="2" id="KW-0808">Transferase</keyword>
<dbReference type="GO" id="GO:0016746">
    <property type="term" value="F:acyltransferase activity"/>
    <property type="evidence" value="ECO:0007669"/>
    <property type="project" value="UniProtKB-KW"/>
</dbReference>
<gene>
    <name evidence="2" type="ORF">H9814_07050</name>
</gene>
<evidence type="ECO:0000313" key="2">
    <source>
        <dbReference type="EMBL" id="HIZ33278.1"/>
    </source>
</evidence>
<evidence type="ECO:0000313" key="3">
    <source>
        <dbReference type="Proteomes" id="UP000824028"/>
    </source>
</evidence>
<proteinExistence type="predicted"/>
<keyword evidence="2" id="KW-0012">Acyltransferase</keyword>